<reference evidence="5 6" key="1">
    <citation type="journal article" date="2018" name="Elife">
        <title>Discovery and characterization of a prevalent human gut bacterial enzyme sufficient for the inactivation of a family of plant toxins.</title>
        <authorList>
            <person name="Koppel N."/>
            <person name="Bisanz J.E."/>
            <person name="Pandelia M.E."/>
            <person name="Turnbaugh P.J."/>
            <person name="Balskus E.P."/>
        </authorList>
    </citation>
    <scope>NUCLEOTIDE SEQUENCE [LARGE SCALE GENOMIC DNA]</scope>
    <source>
        <strain evidence="6">anaerobia AP69FAA</strain>
    </source>
</reference>
<evidence type="ECO:0000256" key="3">
    <source>
        <dbReference type="SAM" id="MobiDB-lite"/>
    </source>
</evidence>
<evidence type="ECO:0000313" key="5">
    <source>
        <dbReference type="EMBL" id="RDB56200.1"/>
    </source>
</evidence>
<evidence type="ECO:0000256" key="2">
    <source>
        <dbReference type="ARBA" id="ARBA00022840"/>
    </source>
</evidence>
<evidence type="ECO:0000256" key="1">
    <source>
        <dbReference type="ARBA" id="ARBA00022741"/>
    </source>
</evidence>
<comment type="caution">
    <text evidence="5">The sequence shown here is derived from an EMBL/GenBank/DDBJ whole genome shotgun (WGS) entry which is preliminary data.</text>
</comment>
<dbReference type="EMBL" id="PPTP01000003">
    <property type="protein sequence ID" value="RDB56200.1"/>
    <property type="molecule type" value="Genomic_DNA"/>
</dbReference>
<dbReference type="GO" id="GO:0051782">
    <property type="term" value="P:negative regulation of cell division"/>
    <property type="evidence" value="ECO:0007669"/>
    <property type="project" value="TreeGrafter"/>
</dbReference>
<accession>A0A369LA34</accession>
<proteinExistence type="predicted"/>
<keyword evidence="1" id="KW-0547">Nucleotide-binding</keyword>
<dbReference type="Gene3D" id="3.40.50.300">
    <property type="entry name" value="P-loop containing nucleotide triphosphate hydrolases"/>
    <property type="match status" value="1"/>
</dbReference>
<dbReference type="InterPro" id="IPR050625">
    <property type="entry name" value="ParA/MinD_ATPase"/>
</dbReference>
<gene>
    <name evidence="5" type="ORF">C1880_04810</name>
</gene>
<keyword evidence="6" id="KW-1185">Reference proteome</keyword>
<dbReference type="GO" id="GO:0005829">
    <property type="term" value="C:cytosol"/>
    <property type="evidence" value="ECO:0007669"/>
    <property type="project" value="TreeGrafter"/>
</dbReference>
<name>A0A369LA34_9ACTN</name>
<dbReference type="InterPro" id="IPR002586">
    <property type="entry name" value="CobQ/CobB/MinD/ParA_Nub-bd_dom"/>
</dbReference>
<dbReference type="GO" id="GO:0005524">
    <property type="term" value="F:ATP binding"/>
    <property type="evidence" value="ECO:0007669"/>
    <property type="project" value="UniProtKB-KW"/>
</dbReference>
<evidence type="ECO:0000259" key="4">
    <source>
        <dbReference type="Pfam" id="PF01656"/>
    </source>
</evidence>
<evidence type="ECO:0000313" key="6">
    <source>
        <dbReference type="Proteomes" id="UP000253792"/>
    </source>
</evidence>
<dbReference type="InterPro" id="IPR027417">
    <property type="entry name" value="P-loop_NTPase"/>
</dbReference>
<feature type="region of interest" description="Disordered" evidence="3">
    <location>
        <begin position="257"/>
        <end position="281"/>
    </location>
</feature>
<dbReference type="PANTHER" id="PTHR43384:SF6">
    <property type="entry name" value="SEPTUM SITE-DETERMINING PROTEIN MIND HOMOLOG, CHLOROPLASTIC"/>
    <property type="match status" value="1"/>
</dbReference>
<sequence>MGASGSSSASAANAQHPAAKGFLLPVVSGSGGAGKSAVALLAAHAAQGLGLRTLLLDFDLQFGDMAQLMGVKKPLRIDEVLARPERLGQLACEGKVPALLAAPEHVDAAEAVVAQAPALLDAVRERFDVIVANTGGAWAEQHAVLLERSSKALFLVDQRATSVHATQRALDLCARCGIAVNPFLFTLNGCGKGAPLSSMDVSCALKGAHVHELLDGGADVEELLAAGLVVDLIDSRNDLFEGVEELMAEILPGVSAAAGSSREGPGMPFLRGKRSRKRKKA</sequence>
<dbReference type="SUPFAM" id="SSF52540">
    <property type="entry name" value="P-loop containing nucleoside triphosphate hydrolases"/>
    <property type="match status" value="1"/>
</dbReference>
<feature type="domain" description="CobQ/CobB/MinD/ParA nucleotide binding" evidence="4">
    <location>
        <begin position="26"/>
        <end position="247"/>
    </location>
</feature>
<dbReference type="Proteomes" id="UP000253792">
    <property type="component" value="Unassembled WGS sequence"/>
</dbReference>
<dbReference type="Pfam" id="PF01656">
    <property type="entry name" value="CbiA"/>
    <property type="match status" value="1"/>
</dbReference>
<dbReference type="STRING" id="1034345.GCA_000236865_00512"/>
<dbReference type="AlphaFoldDB" id="A0A369LA34"/>
<dbReference type="PANTHER" id="PTHR43384">
    <property type="entry name" value="SEPTUM SITE-DETERMINING PROTEIN MIND HOMOLOG, CHLOROPLASTIC-RELATED"/>
    <property type="match status" value="1"/>
</dbReference>
<feature type="compositionally biased region" description="Basic residues" evidence="3">
    <location>
        <begin position="271"/>
        <end position="281"/>
    </location>
</feature>
<dbReference type="OrthoDB" id="3171697at2"/>
<protein>
    <recommendedName>
        <fullName evidence="4">CobQ/CobB/MinD/ParA nucleotide binding domain-containing protein</fullName>
    </recommendedName>
</protein>
<keyword evidence="2" id="KW-0067">ATP-binding</keyword>
<dbReference type="GO" id="GO:0016887">
    <property type="term" value="F:ATP hydrolysis activity"/>
    <property type="evidence" value="ECO:0007669"/>
    <property type="project" value="TreeGrafter"/>
</dbReference>
<organism evidence="5 6">
    <name type="scientific">Senegalimassilia anaerobia</name>
    <dbReference type="NCBI Taxonomy" id="1473216"/>
    <lineage>
        <taxon>Bacteria</taxon>
        <taxon>Bacillati</taxon>
        <taxon>Actinomycetota</taxon>
        <taxon>Coriobacteriia</taxon>
        <taxon>Coriobacteriales</taxon>
        <taxon>Coriobacteriaceae</taxon>
        <taxon>Senegalimassilia</taxon>
    </lineage>
</organism>
<dbReference type="GO" id="GO:0009898">
    <property type="term" value="C:cytoplasmic side of plasma membrane"/>
    <property type="evidence" value="ECO:0007669"/>
    <property type="project" value="TreeGrafter"/>
</dbReference>